<keyword evidence="2" id="KW-1185">Reference proteome</keyword>
<dbReference type="EMBL" id="QUAK01000105">
    <property type="protein sequence ID" value="RFU85019.1"/>
    <property type="molecule type" value="Genomic_DNA"/>
</dbReference>
<sequence length="249" mass="26862">MGGRQVSEARRLLTGALDDRPDAELPTAAHETVAELGTPARLGALLRELAAGAGDPAGCARLSYRHVLGFDKLLLFDGGSRHMLRAHVWHPHGQHLAPEDIHNHRSPLASQVVRGSLGMELYEEVPDGTAREHGPDGGGRETVRYEESLADAGDWLLTERGRARLRLTHVARYAAGSGYALAPHALHRAWCTADEPTVTLFLEAGAHRRPHTDVFSAPGPRRAPATAKHPLPVADYLSELTALARLVDG</sequence>
<reference evidence="1 2" key="1">
    <citation type="submission" date="2018-08" db="EMBL/GenBank/DDBJ databases">
        <title>Isolation, diversity and antifungal activity of Actinobacteria from wheat.</title>
        <authorList>
            <person name="Han C."/>
        </authorList>
    </citation>
    <scope>NUCLEOTIDE SEQUENCE [LARGE SCALE GENOMIC DNA]</scope>
    <source>
        <strain evidence="1 2">NEAU-YY421</strain>
    </source>
</reference>
<accession>A0A372M2G4</accession>
<protein>
    <recommendedName>
        <fullName evidence="3">Cysteine dioxygenase</fullName>
    </recommendedName>
</protein>
<gene>
    <name evidence="1" type="ORF">DY218_19490</name>
</gene>
<dbReference type="Proteomes" id="UP000263094">
    <property type="component" value="Unassembled WGS sequence"/>
</dbReference>
<evidence type="ECO:0000313" key="2">
    <source>
        <dbReference type="Proteomes" id="UP000263094"/>
    </source>
</evidence>
<dbReference type="SUPFAM" id="SSF51182">
    <property type="entry name" value="RmlC-like cupins"/>
    <property type="match status" value="1"/>
</dbReference>
<dbReference type="InterPro" id="IPR011051">
    <property type="entry name" value="RmlC_Cupin_sf"/>
</dbReference>
<comment type="caution">
    <text evidence="1">The sequence shown here is derived from an EMBL/GenBank/DDBJ whole genome shotgun (WGS) entry which is preliminary data.</text>
</comment>
<name>A0A372M2G4_9ACTN</name>
<dbReference type="Gene3D" id="2.60.120.10">
    <property type="entry name" value="Jelly Rolls"/>
    <property type="match status" value="1"/>
</dbReference>
<dbReference type="OrthoDB" id="4129522at2"/>
<evidence type="ECO:0000313" key="1">
    <source>
        <dbReference type="EMBL" id="RFU85019.1"/>
    </source>
</evidence>
<organism evidence="1 2">
    <name type="scientific">Streptomyces triticagri</name>
    <dbReference type="NCBI Taxonomy" id="2293568"/>
    <lineage>
        <taxon>Bacteria</taxon>
        <taxon>Bacillati</taxon>
        <taxon>Actinomycetota</taxon>
        <taxon>Actinomycetes</taxon>
        <taxon>Kitasatosporales</taxon>
        <taxon>Streptomycetaceae</taxon>
        <taxon>Streptomyces</taxon>
    </lineage>
</organism>
<dbReference type="AlphaFoldDB" id="A0A372M2G4"/>
<dbReference type="InterPro" id="IPR014710">
    <property type="entry name" value="RmlC-like_jellyroll"/>
</dbReference>
<dbReference type="RefSeq" id="WP_128557352.1">
    <property type="nucleotide sequence ID" value="NZ_QUAK01000105.1"/>
</dbReference>
<evidence type="ECO:0008006" key="3">
    <source>
        <dbReference type="Google" id="ProtNLM"/>
    </source>
</evidence>
<proteinExistence type="predicted"/>